<dbReference type="EMBL" id="QSHZ01000040">
    <property type="protein sequence ID" value="RHC49786.1"/>
    <property type="molecule type" value="Genomic_DNA"/>
</dbReference>
<feature type="transmembrane region" description="Helical" evidence="6">
    <location>
        <begin position="359"/>
        <end position="381"/>
    </location>
</feature>
<keyword evidence="3 6" id="KW-0812">Transmembrane</keyword>
<dbReference type="InterPro" id="IPR051327">
    <property type="entry name" value="MATE_MepA_subfamily"/>
</dbReference>
<organism evidence="7 8">
    <name type="scientific">Enterocloster bolteae</name>
    <dbReference type="NCBI Taxonomy" id="208479"/>
    <lineage>
        <taxon>Bacteria</taxon>
        <taxon>Bacillati</taxon>
        <taxon>Bacillota</taxon>
        <taxon>Clostridia</taxon>
        <taxon>Lachnospirales</taxon>
        <taxon>Lachnospiraceae</taxon>
        <taxon>Enterocloster</taxon>
    </lineage>
</organism>
<feature type="transmembrane region" description="Helical" evidence="6">
    <location>
        <begin position="167"/>
        <end position="189"/>
    </location>
</feature>
<sequence>MLKGGNINEFVNWKIKPLYLKYLGAAFGSACISSVYGLVDMAMVGQYHGPSGTAAMSVVMPIFNIIYSLGLFMGIGGSVLYSSEKGRRENGCYNEFFSTALLGTAALAAIAWTGIVFFGEPLLRLFGAEQTLLPLTKAYLFPIKIVIPVFVFNQMLAAFLRNDNAPGLATAAVLGGGIFNVFGDYFFVFAMDMGILGAGLATAAGACITLLIMLTHFFSKRCTLKFVSIHYLFIKVKGILTTGFSTFFVDLAVGIMTMLFNRQIVRYLGTDALSVYGLIVNISMFVQCCAYSVGQASQPIFSINYGAEHWGRMKETLKYALGTVAFFGIFWTTLVVLVPNGFVRIFMKPTEAVLQIAPSIMRCYGISFLLLPLNIFSTYYFQSLMKPAASFVVSVGRGLVISGALIMLLPTVAKADFIWFSMPVTEIVIAVFVIYMMVRYTKRLAK</sequence>
<feature type="transmembrane region" description="Helical" evidence="6">
    <location>
        <begin position="138"/>
        <end position="160"/>
    </location>
</feature>
<dbReference type="PANTHER" id="PTHR43823">
    <property type="entry name" value="SPORULATION PROTEIN YKVU"/>
    <property type="match status" value="1"/>
</dbReference>
<comment type="subcellular location">
    <subcellularLocation>
        <location evidence="1">Cell membrane</location>
        <topology evidence="1">Multi-pass membrane protein</topology>
    </subcellularLocation>
</comment>
<feature type="transmembrane region" description="Helical" evidence="6">
    <location>
        <begin position="195"/>
        <end position="218"/>
    </location>
</feature>
<dbReference type="Proteomes" id="UP000283975">
    <property type="component" value="Unassembled WGS sequence"/>
</dbReference>
<feature type="transmembrane region" description="Helical" evidence="6">
    <location>
        <begin position="93"/>
        <end position="118"/>
    </location>
</feature>
<feature type="transmembrane region" description="Helical" evidence="6">
    <location>
        <begin position="388"/>
        <end position="411"/>
    </location>
</feature>
<dbReference type="GO" id="GO:0042910">
    <property type="term" value="F:xenobiotic transmembrane transporter activity"/>
    <property type="evidence" value="ECO:0007669"/>
    <property type="project" value="InterPro"/>
</dbReference>
<dbReference type="InterPro" id="IPR002528">
    <property type="entry name" value="MATE_fam"/>
</dbReference>
<reference evidence="7 8" key="1">
    <citation type="submission" date="2018-08" db="EMBL/GenBank/DDBJ databases">
        <title>A genome reference for cultivated species of the human gut microbiota.</title>
        <authorList>
            <person name="Zou Y."/>
            <person name="Xue W."/>
            <person name="Luo G."/>
        </authorList>
    </citation>
    <scope>NUCLEOTIDE SEQUENCE [LARGE SCALE GENOMIC DNA]</scope>
    <source>
        <strain evidence="7 8">AM35-14</strain>
    </source>
</reference>
<protein>
    <submittedName>
        <fullName evidence="7">Multidrug transporter MatE</fullName>
    </submittedName>
</protein>
<evidence type="ECO:0000256" key="5">
    <source>
        <dbReference type="ARBA" id="ARBA00023136"/>
    </source>
</evidence>
<accession>A0A414AKJ9</accession>
<evidence type="ECO:0000256" key="6">
    <source>
        <dbReference type="SAM" id="Phobius"/>
    </source>
</evidence>
<feature type="transmembrane region" description="Helical" evidence="6">
    <location>
        <begin position="417"/>
        <end position="438"/>
    </location>
</feature>
<keyword evidence="5 6" id="KW-0472">Membrane</keyword>
<dbReference type="AlphaFoldDB" id="A0A414AKJ9"/>
<proteinExistence type="predicted"/>
<evidence type="ECO:0000256" key="3">
    <source>
        <dbReference type="ARBA" id="ARBA00022692"/>
    </source>
</evidence>
<evidence type="ECO:0000256" key="2">
    <source>
        <dbReference type="ARBA" id="ARBA00022475"/>
    </source>
</evidence>
<dbReference type="GO" id="GO:0015297">
    <property type="term" value="F:antiporter activity"/>
    <property type="evidence" value="ECO:0007669"/>
    <property type="project" value="InterPro"/>
</dbReference>
<dbReference type="PANTHER" id="PTHR43823:SF3">
    <property type="entry name" value="MULTIDRUG EXPORT PROTEIN MEPA"/>
    <property type="match status" value="1"/>
</dbReference>
<feature type="transmembrane region" description="Helical" evidence="6">
    <location>
        <begin position="239"/>
        <end position="260"/>
    </location>
</feature>
<name>A0A414AKJ9_9FIRM</name>
<keyword evidence="4 6" id="KW-1133">Transmembrane helix</keyword>
<evidence type="ECO:0000256" key="4">
    <source>
        <dbReference type="ARBA" id="ARBA00022989"/>
    </source>
</evidence>
<dbReference type="Pfam" id="PF01554">
    <property type="entry name" value="MatE"/>
    <property type="match status" value="2"/>
</dbReference>
<feature type="transmembrane region" description="Helical" evidence="6">
    <location>
        <begin position="20"/>
        <end position="39"/>
    </location>
</feature>
<feature type="transmembrane region" description="Helical" evidence="6">
    <location>
        <begin position="319"/>
        <end position="339"/>
    </location>
</feature>
<evidence type="ECO:0000256" key="1">
    <source>
        <dbReference type="ARBA" id="ARBA00004651"/>
    </source>
</evidence>
<comment type="caution">
    <text evidence="7">The sequence shown here is derived from an EMBL/GenBank/DDBJ whole genome shotgun (WGS) entry which is preliminary data.</text>
</comment>
<feature type="transmembrane region" description="Helical" evidence="6">
    <location>
        <begin position="272"/>
        <end position="293"/>
    </location>
</feature>
<keyword evidence="2" id="KW-1003">Cell membrane</keyword>
<evidence type="ECO:0000313" key="8">
    <source>
        <dbReference type="Proteomes" id="UP000283975"/>
    </source>
</evidence>
<evidence type="ECO:0000313" key="7">
    <source>
        <dbReference type="EMBL" id="RHC49786.1"/>
    </source>
</evidence>
<dbReference type="GO" id="GO:0005886">
    <property type="term" value="C:plasma membrane"/>
    <property type="evidence" value="ECO:0007669"/>
    <property type="project" value="UniProtKB-SubCell"/>
</dbReference>
<feature type="transmembrane region" description="Helical" evidence="6">
    <location>
        <begin position="59"/>
        <end position="81"/>
    </location>
</feature>
<gene>
    <name evidence="7" type="ORF">DW839_26685</name>
</gene>